<sequence length="70" mass="8001">MGSPILVGPPGGRILFERIRINLISRCRAGREMRAIEQNMGRDMPFTRALQQKMQVQGRGRSRNMSWSLS</sequence>
<dbReference type="EMBL" id="BTGU01000007">
    <property type="protein sequence ID" value="GMN37327.1"/>
    <property type="molecule type" value="Genomic_DNA"/>
</dbReference>
<name>A0AA87ZNQ3_FICCA</name>
<organism evidence="1 2">
    <name type="scientific">Ficus carica</name>
    <name type="common">Common fig</name>
    <dbReference type="NCBI Taxonomy" id="3494"/>
    <lineage>
        <taxon>Eukaryota</taxon>
        <taxon>Viridiplantae</taxon>
        <taxon>Streptophyta</taxon>
        <taxon>Embryophyta</taxon>
        <taxon>Tracheophyta</taxon>
        <taxon>Spermatophyta</taxon>
        <taxon>Magnoliopsida</taxon>
        <taxon>eudicotyledons</taxon>
        <taxon>Gunneridae</taxon>
        <taxon>Pentapetalae</taxon>
        <taxon>rosids</taxon>
        <taxon>fabids</taxon>
        <taxon>Rosales</taxon>
        <taxon>Moraceae</taxon>
        <taxon>Ficeae</taxon>
        <taxon>Ficus</taxon>
    </lineage>
</organism>
<gene>
    <name evidence="1" type="ORF">TIFTF001_006727</name>
</gene>
<protein>
    <submittedName>
        <fullName evidence="1">Uncharacterized protein</fullName>
    </submittedName>
</protein>
<keyword evidence="2" id="KW-1185">Reference proteome</keyword>
<accession>A0AA87ZNQ3</accession>
<evidence type="ECO:0000313" key="2">
    <source>
        <dbReference type="Proteomes" id="UP001187192"/>
    </source>
</evidence>
<dbReference type="AlphaFoldDB" id="A0AA87ZNQ3"/>
<proteinExistence type="predicted"/>
<reference evidence="1" key="1">
    <citation type="submission" date="2023-07" db="EMBL/GenBank/DDBJ databases">
        <title>draft genome sequence of fig (Ficus carica).</title>
        <authorList>
            <person name="Takahashi T."/>
            <person name="Nishimura K."/>
        </authorList>
    </citation>
    <scope>NUCLEOTIDE SEQUENCE</scope>
</reference>
<evidence type="ECO:0000313" key="1">
    <source>
        <dbReference type="EMBL" id="GMN37327.1"/>
    </source>
</evidence>
<dbReference type="Proteomes" id="UP001187192">
    <property type="component" value="Unassembled WGS sequence"/>
</dbReference>
<comment type="caution">
    <text evidence="1">The sequence shown here is derived from an EMBL/GenBank/DDBJ whole genome shotgun (WGS) entry which is preliminary data.</text>
</comment>